<dbReference type="InterPro" id="IPR036810">
    <property type="entry name" value="SMc04008-like_sf"/>
</dbReference>
<dbReference type="SUPFAM" id="SSF158757">
    <property type="entry name" value="SMc04008-like"/>
    <property type="match status" value="1"/>
</dbReference>
<comment type="caution">
    <text evidence="3">The sequence shown here is derived from an EMBL/GenBank/DDBJ whole genome shotgun (WGS) entry which is preliminary data.</text>
</comment>
<evidence type="ECO:0000259" key="2">
    <source>
        <dbReference type="Pfam" id="PF06844"/>
    </source>
</evidence>
<keyword evidence="4" id="KW-1185">Reference proteome</keyword>
<feature type="domain" description="SMc04008-like" evidence="2">
    <location>
        <begin position="47"/>
        <end position="112"/>
    </location>
</feature>
<dbReference type="Pfam" id="PF06844">
    <property type="entry name" value="DUF1244"/>
    <property type="match status" value="1"/>
</dbReference>
<dbReference type="InterPro" id="IPR023163">
    <property type="entry name" value="SMc04008-like_domain"/>
</dbReference>
<dbReference type="EMBL" id="JBHTMX010000116">
    <property type="protein sequence ID" value="MFD1332727.1"/>
    <property type="molecule type" value="Genomic_DNA"/>
</dbReference>
<evidence type="ECO:0000313" key="4">
    <source>
        <dbReference type="Proteomes" id="UP001597171"/>
    </source>
</evidence>
<evidence type="ECO:0000313" key="3">
    <source>
        <dbReference type="EMBL" id="MFD1332727.1"/>
    </source>
</evidence>
<evidence type="ECO:0000256" key="1">
    <source>
        <dbReference type="SAM" id="MobiDB-lite"/>
    </source>
</evidence>
<reference evidence="4" key="1">
    <citation type="journal article" date="2019" name="Int. J. Syst. Evol. Microbiol.">
        <title>The Global Catalogue of Microorganisms (GCM) 10K type strain sequencing project: providing services to taxonomists for standard genome sequencing and annotation.</title>
        <authorList>
            <consortium name="The Broad Institute Genomics Platform"/>
            <consortium name="The Broad Institute Genome Sequencing Center for Infectious Disease"/>
            <person name="Wu L."/>
            <person name="Ma J."/>
        </authorList>
    </citation>
    <scope>NUCLEOTIDE SEQUENCE [LARGE SCALE GENOMIC DNA]</scope>
    <source>
        <strain evidence="4">CCUG 61696</strain>
    </source>
</reference>
<feature type="region of interest" description="Disordered" evidence="1">
    <location>
        <begin position="98"/>
        <end position="117"/>
    </location>
</feature>
<organism evidence="3 4">
    <name type="scientific">Methylopila musalis</name>
    <dbReference type="NCBI Taxonomy" id="1134781"/>
    <lineage>
        <taxon>Bacteria</taxon>
        <taxon>Pseudomonadati</taxon>
        <taxon>Pseudomonadota</taxon>
        <taxon>Alphaproteobacteria</taxon>
        <taxon>Hyphomicrobiales</taxon>
        <taxon>Methylopilaceae</taxon>
        <taxon>Methylopila</taxon>
    </lineage>
</organism>
<accession>A0ABW3Z8X3</accession>
<dbReference type="Proteomes" id="UP001597171">
    <property type="component" value="Unassembled WGS sequence"/>
</dbReference>
<name>A0ABW3Z8X3_9HYPH</name>
<sequence length="117" mass="12933">MTAESTAESTAVPAPLDLPGLDEAERTALEAAAFRRLVNHLRARPDVQNIDLMNLANFCRNCLSNWLKEAADAEGLALSKEDARTAVYGVPYEEWKAKHQTEATPEQQAAFAARRQH</sequence>
<proteinExistence type="predicted"/>
<dbReference type="RefSeq" id="WP_378775936.1">
    <property type="nucleotide sequence ID" value="NZ_JBHTMX010000116.1"/>
</dbReference>
<gene>
    <name evidence="3" type="ORF">ACFQ4O_12035</name>
</gene>
<protein>
    <submittedName>
        <fullName evidence="3">DUF1244 domain-containing protein</fullName>
    </submittedName>
</protein>
<dbReference type="Gene3D" id="1.10.3340.10">
    <property type="entry name" value="SMc04008-like"/>
    <property type="match status" value="1"/>
</dbReference>